<organism evidence="4 5">
    <name type="scientific">Digitaria exilis</name>
    <dbReference type="NCBI Taxonomy" id="1010633"/>
    <lineage>
        <taxon>Eukaryota</taxon>
        <taxon>Viridiplantae</taxon>
        <taxon>Streptophyta</taxon>
        <taxon>Embryophyta</taxon>
        <taxon>Tracheophyta</taxon>
        <taxon>Spermatophyta</taxon>
        <taxon>Magnoliopsida</taxon>
        <taxon>Liliopsida</taxon>
        <taxon>Poales</taxon>
        <taxon>Poaceae</taxon>
        <taxon>PACMAD clade</taxon>
        <taxon>Panicoideae</taxon>
        <taxon>Panicodae</taxon>
        <taxon>Paniceae</taxon>
        <taxon>Anthephorinae</taxon>
        <taxon>Digitaria</taxon>
    </lineage>
</organism>
<dbReference type="InterPro" id="IPR022783">
    <property type="entry name" value="GCFC_dom"/>
</dbReference>
<gene>
    <name evidence="4" type="ORF">HU200_032518</name>
</gene>
<name>A0A835BMT4_9POAL</name>
<dbReference type="PROSITE" id="PS50174">
    <property type="entry name" value="G_PATCH"/>
    <property type="match status" value="1"/>
</dbReference>
<comment type="caution">
    <text evidence="4">The sequence shown here is derived from an EMBL/GenBank/DDBJ whole genome shotgun (WGS) entry which is preliminary data.</text>
</comment>
<dbReference type="PANTHER" id="PTHR23329:SF16">
    <property type="entry name" value="G-PATCH DOMAIN-CONTAINING PROTEIN"/>
    <property type="match status" value="1"/>
</dbReference>
<feature type="compositionally biased region" description="Basic and acidic residues" evidence="2">
    <location>
        <begin position="1"/>
        <end position="18"/>
    </location>
</feature>
<dbReference type="Pfam" id="PF01585">
    <property type="entry name" value="G-patch"/>
    <property type="match status" value="1"/>
</dbReference>
<dbReference type="GO" id="GO:0000390">
    <property type="term" value="P:spliceosomal complex disassembly"/>
    <property type="evidence" value="ECO:0007669"/>
    <property type="project" value="InterPro"/>
</dbReference>
<feature type="region of interest" description="Disordered" evidence="2">
    <location>
        <begin position="596"/>
        <end position="634"/>
    </location>
</feature>
<dbReference type="GO" id="GO:0003676">
    <property type="term" value="F:nucleic acid binding"/>
    <property type="evidence" value="ECO:0007669"/>
    <property type="project" value="InterPro"/>
</dbReference>
<dbReference type="SMART" id="SM00443">
    <property type="entry name" value="G_patch"/>
    <property type="match status" value="1"/>
</dbReference>
<accession>A0A835BMT4</accession>
<dbReference type="EMBL" id="JACEFO010001783">
    <property type="protein sequence ID" value="KAF8702695.1"/>
    <property type="molecule type" value="Genomic_DNA"/>
</dbReference>
<evidence type="ECO:0000256" key="1">
    <source>
        <dbReference type="ARBA" id="ARBA00010900"/>
    </source>
</evidence>
<feature type="region of interest" description="Disordered" evidence="2">
    <location>
        <begin position="84"/>
        <end position="112"/>
    </location>
</feature>
<evidence type="ECO:0000313" key="5">
    <source>
        <dbReference type="Proteomes" id="UP000636709"/>
    </source>
</evidence>
<evidence type="ECO:0000313" key="4">
    <source>
        <dbReference type="EMBL" id="KAF8702695.1"/>
    </source>
</evidence>
<dbReference type="OrthoDB" id="585373at2759"/>
<dbReference type="InterPro" id="IPR045211">
    <property type="entry name" value="TFP11/STIP/Ntr1"/>
</dbReference>
<sequence>MDADDERRYATHGHDAGHGRCCWARARWGTGESSSPPHRATVPPAARSGAVEYGRPPQRQPARGGSGGDLPTKLVHFVSAAVPSGASASSSGDLPPPQQEAMSSPAPAPGSLASNTVVAKMMKRMNYKEGAGLGRRGQGIVAPIEVIPRPKNAGLGTAEGSIAGAFDPPTSSENWPKWDDVQGAKKQKRRRHHQELDDDKILSKPLDESAAEAVARVHKALARASRWSSGGPSQGEETTTTRTVIGMAMDRVQTGTLTTAELVREFTVLKEKCPREYTAYRLADAARAIVAPLLRAAFRHWDPLEDPSRGLEAMTKLKDTLLDDELAASPYAALVDDVVVGAVLASSAAETWDARHPEPMVRFLEMWGKQKDALLPPPAMQRIVSQVVMPKLSAAVESWDPGWDAVPCHAWVLPWIPLLGQRMLEPVYETVRGKLGEALGGGRHAARASAVHGMVAPWKDAFGPAAWGKFVDGHVVPYLRRGIRAVRVVTPPAPRMKKEEEEDGGLGWVVRWAPVVVSAPAMARLLEEEGFFGRWQDALRRWLWDERPGVEEALAWHEGWKRVLTPELLADDRVRVPIEVGLQTITRAAKGLGLGTDRALGPGRRQHAGEGESFRYVPPRRAPPVGYGRNRRQY</sequence>
<dbReference type="GO" id="GO:0071008">
    <property type="term" value="C:U2-type post-mRNA release spliceosomal complex"/>
    <property type="evidence" value="ECO:0007669"/>
    <property type="project" value="TreeGrafter"/>
</dbReference>
<dbReference type="PANTHER" id="PTHR23329">
    <property type="entry name" value="TUFTELIN-INTERACTING PROTEIN 11-RELATED"/>
    <property type="match status" value="1"/>
</dbReference>
<feature type="domain" description="G-patch" evidence="3">
    <location>
        <begin position="114"/>
        <end position="160"/>
    </location>
</feature>
<reference evidence="4" key="1">
    <citation type="submission" date="2020-07" db="EMBL/GenBank/DDBJ databases">
        <title>Genome sequence and genetic diversity analysis of an under-domesticated orphan crop, white fonio (Digitaria exilis).</title>
        <authorList>
            <person name="Bennetzen J.L."/>
            <person name="Chen S."/>
            <person name="Ma X."/>
            <person name="Wang X."/>
            <person name="Yssel A.E.J."/>
            <person name="Chaluvadi S.R."/>
            <person name="Johnson M."/>
            <person name="Gangashetty P."/>
            <person name="Hamidou F."/>
            <person name="Sanogo M.D."/>
            <person name="Zwaenepoel A."/>
            <person name="Wallace J."/>
            <person name="Van De Peer Y."/>
            <person name="Van Deynze A."/>
        </authorList>
    </citation>
    <scope>NUCLEOTIDE SEQUENCE</scope>
    <source>
        <tissue evidence="4">Leaves</tissue>
    </source>
</reference>
<evidence type="ECO:0000259" key="3">
    <source>
        <dbReference type="PROSITE" id="PS50174"/>
    </source>
</evidence>
<feature type="region of interest" description="Disordered" evidence="2">
    <location>
        <begin position="28"/>
        <end position="72"/>
    </location>
</feature>
<dbReference type="Pfam" id="PF07842">
    <property type="entry name" value="GCFC"/>
    <property type="match status" value="1"/>
</dbReference>
<dbReference type="Proteomes" id="UP000636709">
    <property type="component" value="Unassembled WGS sequence"/>
</dbReference>
<feature type="region of interest" description="Disordered" evidence="2">
    <location>
        <begin position="165"/>
        <end position="197"/>
    </location>
</feature>
<keyword evidence="5" id="KW-1185">Reference proteome</keyword>
<proteinExistence type="inferred from homology"/>
<comment type="similarity">
    <text evidence="1">Belongs to the TFP11/STIP family.</text>
</comment>
<feature type="compositionally biased region" description="Low complexity" evidence="2">
    <location>
        <begin position="101"/>
        <end position="112"/>
    </location>
</feature>
<dbReference type="InterPro" id="IPR000467">
    <property type="entry name" value="G_patch_dom"/>
</dbReference>
<dbReference type="AlphaFoldDB" id="A0A835BMT4"/>
<evidence type="ECO:0000256" key="2">
    <source>
        <dbReference type="SAM" id="MobiDB-lite"/>
    </source>
</evidence>
<protein>
    <recommendedName>
        <fullName evidence="3">G-patch domain-containing protein</fullName>
    </recommendedName>
</protein>
<feature type="region of interest" description="Disordered" evidence="2">
    <location>
        <begin position="1"/>
        <end position="20"/>
    </location>
</feature>